<organism evidence="8 9">
    <name type="scientific">Ruania alba</name>
    <dbReference type="NCBI Taxonomy" id="648782"/>
    <lineage>
        <taxon>Bacteria</taxon>
        <taxon>Bacillati</taxon>
        <taxon>Actinomycetota</taxon>
        <taxon>Actinomycetes</taxon>
        <taxon>Micrococcales</taxon>
        <taxon>Ruaniaceae</taxon>
        <taxon>Ruania</taxon>
    </lineage>
</organism>
<feature type="binding site" evidence="5">
    <location>
        <position position="377"/>
    </location>
    <ligand>
        <name>beta-alanine</name>
        <dbReference type="ChEBI" id="CHEBI:57966"/>
    </ligand>
</feature>
<dbReference type="Pfam" id="PF10728">
    <property type="entry name" value="DUF2520"/>
    <property type="match status" value="1"/>
</dbReference>
<dbReference type="Gene3D" id="3.40.50.720">
    <property type="entry name" value="NAD(P)-binding Rossmann-like Domain"/>
    <property type="match status" value="1"/>
</dbReference>
<evidence type="ECO:0000313" key="8">
    <source>
        <dbReference type="EMBL" id="SEE92157.1"/>
    </source>
</evidence>
<keyword evidence="5" id="KW-0547">Nucleotide-binding</keyword>
<dbReference type="InterPro" id="IPR008927">
    <property type="entry name" value="6-PGluconate_DH-like_C_sf"/>
</dbReference>
<dbReference type="InterPro" id="IPR042176">
    <property type="entry name" value="Pantoate_ligase_C"/>
</dbReference>
<proteinExistence type="inferred from homology"/>
<dbReference type="GO" id="GO:0004592">
    <property type="term" value="F:pantoate-beta-alanine ligase activity"/>
    <property type="evidence" value="ECO:0007669"/>
    <property type="project" value="UniProtKB-UniRule"/>
</dbReference>
<comment type="miscellaneous">
    <text evidence="5">The reaction proceeds by a bi uni uni bi ping pong mechanism.</text>
</comment>
<dbReference type="SUPFAM" id="SSF51735">
    <property type="entry name" value="NAD(P)-binding Rossmann-fold domains"/>
    <property type="match status" value="1"/>
</dbReference>
<dbReference type="GO" id="GO:0005524">
    <property type="term" value="F:ATP binding"/>
    <property type="evidence" value="ECO:0007669"/>
    <property type="project" value="UniProtKB-KW"/>
</dbReference>
<dbReference type="InterPro" id="IPR018931">
    <property type="entry name" value="DUF2520"/>
</dbReference>
<dbReference type="UniPathway" id="UPA00028">
    <property type="reaction ID" value="UER00005"/>
</dbReference>
<dbReference type="SUPFAM" id="SSF48179">
    <property type="entry name" value="6-phosphogluconate dehydrogenase C-terminal domain-like"/>
    <property type="match status" value="1"/>
</dbReference>
<keyword evidence="5 8" id="KW-0436">Ligase</keyword>
<dbReference type="HAMAP" id="MF_00158">
    <property type="entry name" value="PanC"/>
    <property type="match status" value="1"/>
</dbReference>
<accession>A0A1H5MTS5</accession>
<feature type="domain" description="Putative oxidoreductase/dehydrogenase Rossmann-like" evidence="6">
    <location>
        <begin position="7"/>
        <end position="127"/>
    </location>
</feature>
<dbReference type="Gene3D" id="3.30.1300.10">
    <property type="entry name" value="Pantoate-beta-alanine ligase, C-terminal domain"/>
    <property type="match status" value="1"/>
</dbReference>
<evidence type="ECO:0000259" key="7">
    <source>
        <dbReference type="Pfam" id="PF10728"/>
    </source>
</evidence>
<dbReference type="Gene3D" id="3.40.50.620">
    <property type="entry name" value="HUPs"/>
    <property type="match status" value="1"/>
</dbReference>
<comment type="function">
    <text evidence="5">Catalyzes the condensation of pantoate with beta-alanine in an ATP-dependent reaction via a pantoyl-adenylate intermediate.</text>
</comment>
<comment type="pathway">
    <text evidence="1 5">Cofactor biosynthesis; (R)-pantothenate biosynthesis; (R)-pantothenate from (R)-pantoate and beta-alanine: step 1/1.</text>
</comment>
<name>A0A1H5MTS5_9MICO</name>
<dbReference type="GO" id="GO:0015940">
    <property type="term" value="P:pantothenate biosynthetic process"/>
    <property type="evidence" value="ECO:0007669"/>
    <property type="project" value="UniProtKB-UniRule"/>
</dbReference>
<keyword evidence="9" id="KW-1185">Reference proteome</keyword>
<dbReference type="InterPro" id="IPR003721">
    <property type="entry name" value="Pantoate_ligase"/>
</dbReference>
<dbReference type="PANTHER" id="PTHR40459:SF1">
    <property type="entry name" value="CONSERVED HYPOTHETICAL ALANINE AND LEUCINE RICH PROTEIN"/>
    <property type="match status" value="1"/>
</dbReference>
<feature type="binding site" evidence="5">
    <location>
        <begin position="501"/>
        <end position="504"/>
    </location>
    <ligand>
        <name>ATP</name>
        <dbReference type="ChEBI" id="CHEBI:30616"/>
    </ligand>
</feature>
<dbReference type="Pfam" id="PF02569">
    <property type="entry name" value="Pantoate_ligase"/>
    <property type="match status" value="1"/>
</dbReference>
<evidence type="ECO:0000256" key="5">
    <source>
        <dbReference type="HAMAP-Rule" id="MF_00158"/>
    </source>
</evidence>
<feature type="active site" description="Proton donor" evidence="5">
    <location>
        <position position="353"/>
    </location>
</feature>
<dbReference type="Gene3D" id="1.10.1040.20">
    <property type="entry name" value="ProC-like, C-terminal domain"/>
    <property type="match status" value="1"/>
</dbReference>
<comment type="similarity">
    <text evidence="2 5">Belongs to the pantothenate synthetase family.</text>
</comment>
<dbReference type="CDD" id="cd00560">
    <property type="entry name" value="PanC"/>
    <property type="match status" value="1"/>
</dbReference>
<feature type="binding site" evidence="5">
    <location>
        <begin position="346"/>
        <end position="353"/>
    </location>
    <ligand>
        <name>ATP</name>
        <dbReference type="ChEBI" id="CHEBI:30616"/>
    </ligand>
</feature>
<evidence type="ECO:0000256" key="4">
    <source>
        <dbReference type="ARBA" id="ARBA00048258"/>
    </source>
</evidence>
<feature type="binding site" evidence="5">
    <location>
        <position position="377"/>
    </location>
    <ligand>
        <name>(R)-pantoate</name>
        <dbReference type="ChEBI" id="CHEBI:15980"/>
    </ligand>
</feature>
<dbReference type="GO" id="GO:0005737">
    <property type="term" value="C:cytoplasm"/>
    <property type="evidence" value="ECO:0007669"/>
    <property type="project" value="UniProtKB-SubCell"/>
</dbReference>
<dbReference type="InterPro" id="IPR036291">
    <property type="entry name" value="NAD(P)-bd_dom_sf"/>
</dbReference>
<gene>
    <name evidence="5" type="primary">panC</name>
    <name evidence="8" type="ORF">SAMN04488554_3600</name>
</gene>
<comment type="catalytic activity">
    <reaction evidence="4 5">
        <text>(R)-pantoate + beta-alanine + ATP = (R)-pantothenate + AMP + diphosphate + H(+)</text>
        <dbReference type="Rhea" id="RHEA:10912"/>
        <dbReference type="ChEBI" id="CHEBI:15378"/>
        <dbReference type="ChEBI" id="CHEBI:15980"/>
        <dbReference type="ChEBI" id="CHEBI:29032"/>
        <dbReference type="ChEBI" id="CHEBI:30616"/>
        <dbReference type="ChEBI" id="CHEBI:33019"/>
        <dbReference type="ChEBI" id="CHEBI:57966"/>
        <dbReference type="ChEBI" id="CHEBI:456215"/>
        <dbReference type="EC" id="6.3.2.1"/>
    </reaction>
</comment>
<evidence type="ECO:0000259" key="6">
    <source>
        <dbReference type="Pfam" id="PF10727"/>
    </source>
</evidence>
<keyword evidence="5" id="KW-0963">Cytoplasm</keyword>
<dbReference type="EC" id="6.3.2.1" evidence="5"/>
<dbReference type="SUPFAM" id="SSF52374">
    <property type="entry name" value="Nucleotidylyl transferase"/>
    <property type="match status" value="1"/>
</dbReference>
<feature type="binding site" evidence="5">
    <location>
        <begin position="464"/>
        <end position="467"/>
    </location>
    <ligand>
        <name>ATP</name>
        <dbReference type="ChEBI" id="CHEBI:30616"/>
    </ligand>
</feature>
<dbReference type="InterPro" id="IPR014729">
    <property type="entry name" value="Rossmann-like_a/b/a_fold"/>
</dbReference>
<dbReference type="AlphaFoldDB" id="A0A1H5MTS5"/>
<dbReference type="NCBIfam" id="TIGR00018">
    <property type="entry name" value="panC"/>
    <property type="match status" value="1"/>
</dbReference>
<sequence length="609" mass="63230">MPRVSSRPGRLGVGVVGAGRVGAVLASALRAAGHAVVGASGSSEESKDRIDALLPHVPVLDVRDVVERSELVLLTVPDDVLADLVSGLARLGAFQPGQLLVHTAGRYGVDVLAPARAAGAIPLAVHPAMTFTGTSVDLGRLEGAPFAVTADAPVLPIAQALVVEIGGEPVVLDESARPLYHAALAHGANHLVTLTAQATRVLAAAGVPEGGTLLRPLLSAALDGALRGGESTLTGPIVRGDSGTVAGHLAALVTLAAQEPSLVDVPETYTGLARATVQRCLATRRITETTAGRLLDALEPASRTATQAAAEGAPETVAGPEVVHTVAELRQRRESWTEPVAVVMTMGALHEGHLALVRHARTVAPKVLVTIFVNPLQFGADEDLDAYPRTLETDVAALAEEGVDLVFAPSVAEMYPDGDPQVTVTSGRMGQVLEGAARPSHFDGMLTVVSKLLHLTRADVSVFGQKDAQQLALVRRLVADQNIGVRIEGVPIVREPDGLAMSSRNVYLDERERAAALVLSRAIRAGASEAADGGSVGDVLAAAHQELDGRHACVQPAYLEVVDERTMEPLAPDSMDRQTPAVLVVAARVGNTRLLDNAVLVWPPQGEAS</sequence>
<feature type="domain" description="DUF2520" evidence="7">
    <location>
        <begin position="145"/>
        <end position="274"/>
    </location>
</feature>
<evidence type="ECO:0000256" key="1">
    <source>
        <dbReference type="ARBA" id="ARBA00004990"/>
    </source>
</evidence>
<evidence type="ECO:0000256" key="2">
    <source>
        <dbReference type="ARBA" id="ARBA00009256"/>
    </source>
</evidence>
<dbReference type="STRING" id="648782.SAMN04488554_3600"/>
<evidence type="ECO:0000256" key="3">
    <source>
        <dbReference type="ARBA" id="ARBA00022655"/>
    </source>
</evidence>
<comment type="subunit">
    <text evidence="5">Homodimer.</text>
</comment>
<dbReference type="InterPro" id="IPR019665">
    <property type="entry name" value="OxRdtase/DH_put_Rossmann_dom"/>
</dbReference>
<dbReference type="InterPro" id="IPR037108">
    <property type="entry name" value="TM1727-like_C_sf"/>
</dbReference>
<protein>
    <recommendedName>
        <fullName evidence="5">Pantothenate synthetase</fullName>
        <shortName evidence="5">PS</shortName>
        <ecNumber evidence="5">6.3.2.1</ecNumber>
    </recommendedName>
    <alternativeName>
        <fullName evidence="5">Pantoate--beta-alanine ligase</fullName>
    </alternativeName>
    <alternativeName>
        <fullName evidence="5">Pantoate-activating enzyme</fullName>
    </alternativeName>
</protein>
<comment type="subcellular location">
    <subcellularLocation>
        <location evidence="5">Cytoplasm</location>
    </subcellularLocation>
</comment>
<reference evidence="9" key="1">
    <citation type="submission" date="2016-10" db="EMBL/GenBank/DDBJ databases">
        <authorList>
            <person name="Varghese N."/>
            <person name="Submissions S."/>
        </authorList>
    </citation>
    <scope>NUCLEOTIDE SEQUENCE [LARGE SCALE GENOMIC DNA]</scope>
    <source>
        <strain evidence="9">DSM 21368</strain>
    </source>
</reference>
<dbReference type="Proteomes" id="UP000199220">
    <property type="component" value="Unassembled WGS sequence"/>
</dbReference>
<dbReference type="EMBL" id="FNTX01000002">
    <property type="protein sequence ID" value="SEE92157.1"/>
    <property type="molecule type" value="Genomic_DNA"/>
</dbReference>
<evidence type="ECO:0000313" key="9">
    <source>
        <dbReference type="Proteomes" id="UP000199220"/>
    </source>
</evidence>
<dbReference type="PANTHER" id="PTHR40459">
    <property type="entry name" value="CONSERVED HYPOTHETICAL ALANINE AND LEUCINE RICH PROTEIN"/>
    <property type="match status" value="1"/>
</dbReference>
<keyword evidence="3 5" id="KW-0566">Pantothenate biosynthesis</keyword>
<dbReference type="Pfam" id="PF10727">
    <property type="entry name" value="Rossmann-like"/>
    <property type="match status" value="1"/>
</dbReference>
<keyword evidence="5" id="KW-0067">ATP-binding</keyword>
<feature type="binding site" evidence="5">
    <location>
        <position position="470"/>
    </location>
    <ligand>
        <name>(R)-pantoate</name>
        <dbReference type="ChEBI" id="CHEBI:15980"/>
    </ligand>
</feature>
<feature type="binding site" evidence="5">
    <location>
        <position position="493"/>
    </location>
    <ligand>
        <name>ATP</name>
        <dbReference type="ChEBI" id="CHEBI:30616"/>
    </ligand>
</feature>